<evidence type="ECO:0000256" key="3">
    <source>
        <dbReference type="SAM" id="MobiDB-lite"/>
    </source>
</evidence>
<dbReference type="InterPro" id="IPR001680">
    <property type="entry name" value="WD40_rpt"/>
</dbReference>
<dbReference type="InterPro" id="IPR056884">
    <property type="entry name" value="NPHP3-like_N"/>
</dbReference>
<evidence type="ECO:0000256" key="1">
    <source>
        <dbReference type="ARBA" id="ARBA00007920"/>
    </source>
</evidence>
<dbReference type="OrthoDB" id="194358at2759"/>
<dbReference type="InterPro" id="IPR054471">
    <property type="entry name" value="GPIID_WHD"/>
</dbReference>
<reference evidence="7" key="1">
    <citation type="journal article" date="2021" name="IMA Fungus">
        <title>Genomic characterization of three marine fungi, including Emericellopsis atlantica sp. nov. with signatures of a generalist lifestyle and marine biomass degradation.</title>
        <authorList>
            <person name="Hagestad O.C."/>
            <person name="Hou L."/>
            <person name="Andersen J.H."/>
            <person name="Hansen E.H."/>
            <person name="Altermark B."/>
            <person name="Li C."/>
            <person name="Kuhnert E."/>
            <person name="Cox R.J."/>
            <person name="Crous P.W."/>
            <person name="Spatafora J.W."/>
            <person name="Lail K."/>
            <person name="Amirebrahimi M."/>
            <person name="Lipzen A."/>
            <person name="Pangilinan J."/>
            <person name="Andreopoulos W."/>
            <person name="Hayes R.D."/>
            <person name="Ng V."/>
            <person name="Grigoriev I.V."/>
            <person name="Jackson S.A."/>
            <person name="Sutton T.D.S."/>
            <person name="Dobson A.D.W."/>
            <person name="Rama T."/>
        </authorList>
    </citation>
    <scope>NUCLEOTIDE SEQUENCE</scope>
    <source>
        <strain evidence="7">TRa018bII</strain>
    </source>
</reference>
<comment type="caution">
    <text evidence="7">The sequence shown here is derived from an EMBL/GenBank/DDBJ whole genome shotgun (WGS) entry which is preliminary data.</text>
</comment>
<dbReference type="Pfam" id="PF05057">
    <property type="entry name" value="DUF676"/>
    <property type="match status" value="1"/>
</dbReference>
<evidence type="ECO:0000259" key="4">
    <source>
        <dbReference type="Pfam" id="PF05057"/>
    </source>
</evidence>
<dbReference type="Gene3D" id="2.130.10.10">
    <property type="entry name" value="YVTN repeat-like/Quinoprotein amine dehydrogenase"/>
    <property type="match status" value="3"/>
</dbReference>
<evidence type="ECO:0000256" key="2">
    <source>
        <dbReference type="ARBA" id="ARBA00022737"/>
    </source>
</evidence>
<feature type="domain" description="GPI inositol-deacylase winged helix" evidence="5">
    <location>
        <begin position="635"/>
        <end position="716"/>
    </location>
</feature>
<dbReference type="PANTHER" id="PTHR10039">
    <property type="entry name" value="AMELOGENIN"/>
    <property type="match status" value="1"/>
</dbReference>
<evidence type="ECO:0000259" key="6">
    <source>
        <dbReference type="Pfam" id="PF24883"/>
    </source>
</evidence>
<dbReference type="InterPro" id="IPR015943">
    <property type="entry name" value="WD40/YVTN_repeat-like_dom_sf"/>
</dbReference>
<dbReference type="SUPFAM" id="SSF50978">
    <property type="entry name" value="WD40 repeat-like"/>
    <property type="match status" value="2"/>
</dbReference>
<dbReference type="SUPFAM" id="SSF52540">
    <property type="entry name" value="P-loop containing nucleoside triphosphate hydrolases"/>
    <property type="match status" value="1"/>
</dbReference>
<gene>
    <name evidence="7" type="ORF">BJ875DRAFT_402390</name>
</gene>
<dbReference type="InterPro" id="IPR007751">
    <property type="entry name" value="DUF676_lipase-like"/>
</dbReference>
<dbReference type="EMBL" id="MU251486">
    <property type="protein sequence ID" value="KAG9233799.1"/>
    <property type="molecule type" value="Genomic_DNA"/>
</dbReference>
<dbReference type="Pfam" id="PF24883">
    <property type="entry name" value="NPHP3_N"/>
    <property type="match status" value="1"/>
</dbReference>
<dbReference type="Gene3D" id="3.40.50.300">
    <property type="entry name" value="P-loop containing nucleotide triphosphate hydrolases"/>
    <property type="match status" value="1"/>
</dbReference>
<dbReference type="InterPro" id="IPR027417">
    <property type="entry name" value="P-loop_NTPase"/>
</dbReference>
<dbReference type="SMART" id="SM00320">
    <property type="entry name" value="WD40"/>
    <property type="match status" value="5"/>
</dbReference>
<dbReference type="InterPro" id="IPR036322">
    <property type="entry name" value="WD40_repeat_dom_sf"/>
</dbReference>
<dbReference type="InterPro" id="IPR029058">
    <property type="entry name" value="AB_hydrolase_fold"/>
</dbReference>
<feature type="region of interest" description="Disordered" evidence="3">
    <location>
        <begin position="1"/>
        <end position="23"/>
    </location>
</feature>
<accession>A0A9P7YHK3</accession>
<feature type="domain" description="DUF676" evidence="4">
    <location>
        <begin position="73"/>
        <end position="205"/>
    </location>
</feature>
<comment type="similarity">
    <text evidence="1">Belongs to the putative lipase ROG1 family.</text>
</comment>
<feature type="domain" description="Nephrocystin 3-like N-terminal" evidence="6">
    <location>
        <begin position="361"/>
        <end position="532"/>
    </location>
</feature>
<keyword evidence="2" id="KW-0677">Repeat</keyword>
<proteinExistence type="inferred from homology"/>
<protein>
    <submittedName>
        <fullName evidence="7">NACHT and WD domain protein</fullName>
    </submittedName>
</protein>
<keyword evidence="8" id="KW-1185">Reference proteome</keyword>
<dbReference type="PANTHER" id="PTHR10039:SF16">
    <property type="entry name" value="GPI INOSITOL-DEACYLASE"/>
    <property type="match status" value="1"/>
</dbReference>
<sequence>MSVGSRRTVQLRSPKTSDSAGSGFADVVSTRSFLERRFGGSWTRTRTNTSPETERGPLGLNLLHLAAEPLIDIIFVHGLRGGSIKTFRKDEDSRLFWPQYWLPADSDFASASIHSFGYNSDWSDKKDSILNVHDFGRALLEEMRNSPHLRRHPTNPIIMVGHSMGGLVIKKAYLLSRQDKSRPEFGSRMRCIFFLATPHRGSDSAQLLNNMLKVSGVMSSREYVTDLEKSSLSTQSINDEFRMFEDDLLLWSFYETLKTSLGMSSAMIVERDSAVLGYKNERTQYINANHREICKFDHPLDPNYLAIKNALASAVDEILQADIGSRIERRRKEMKILREFIGILDTPENECAAREESKIYGSCAWLEDRENFKDWRNTLDVTRVERSVHKPLCYWLSAKPGSGKSVLVSHVVSHLQEFNLDCSYYFFHHGNKSKQTLSGLLRSLAYQMALSNAVIREKLLKLEEDGVMFDKDDERAIWRKIFVATIFHKTPLYRPQYWVIDALDECVRYPEFFTMLSKIEAAFPLRIFVTSRLLHDIQSNFVRLGDRVISSEMRLEDTMKDITRYIQSRVQRLPLEREEDKQVLARKLEAKSGACFLWVKLVLDELEMVYSDANIITVLDEIPEGMVPFYKRTIDTMHKNLREKQVTKAILQWTVSATRPLLLSELQTALNLDLGINVFSIRRSVEDLCGQLVYVDHTDTVRFVHATAREFLLSEDALDFRINKHEAHERLALSCLKYLSGDDMKPPRSKRFIDTARQTPVSPFRGYACNSFSEHVVAVNTEVDSILVALDHFLKKNVLSWIEYTARQGSLYFLSRTARNLRGYLDRRAKYRSPLGIQVETVNAWATDLNRIVSKFGAPLLSYPSSTYFLLPPLCPTNSAIFQQFAKSPGGLVLTGASTSDWQDCITILDFKEGEPTSVTCGERFFAIGFEEGDIKLYNKISCQLEKSAWHHEPVDLLQFDTSGKVLASAGSRSVKLWNSDGIELWTQKTHSRCIGFSFEATTLMGACMNGHVVTWDLATGIPVAEHVHEYQQVSNDSSHANQAKAPYVASFSPDMEIVAIGYRSPHVCLFSLQDHEFLGCVTHEATKPTIYTLLFNPNPNICLLAVAYGDGTLSVFEPWSCEEIVSVEAGESYQGLKSLASSPDGRTLASTDSIGYLKIWDFETLTLLYRVTSSDFGFRMIAFSTYGDRIVDITESRLKVWEPSILIRKSIEDDVSVSDAATLLAIENEDTSSATAATKITVMACHPVLPLVFVGKYNGIVAMKNIATNNAQEILYTHELNAFLTAVCVSSHHIIASGDVNGRVKAWKMEKLSTGDLRLKTLQLERHYRRPIKQILISPDSTRILVSTATTDTVISLGPNEQLGVTLSTEFERKLWMCQTSSSIPSELSLIVDGKIRYFEWRNYPETQPAKTKTLSEPEEDVNYSAIKSIAWTGDTKFMIIDYFQADLSKSTLAIYSHASLAPSDTTAGSEAISLPLTLQDSIHYFVGTSGNRIVFLDADSWLSSFEVDLPEYTSYTRHFFMPNEFVDRETGVLPSIAKDNAIIAAYGGEVVIIKNGL</sequence>
<dbReference type="Proteomes" id="UP000824998">
    <property type="component" value="Unassembled WGS sequence"/>
</dbReference>
<feature type="compositionally biased region" description="Polar residues" evidence="3">
    <location>
        <begin position="1"/>
        <end position="20"/>
    </location>
</feature>
<organism evidence="7 8">
    <name type="scientific">Amylocarpus encephaloides</name>
    <dbReference type="NCBI Taxonomy" id="45428"/>
    <lineage>
        <taxon>Eukaryota</taxon>
        <taxon>Fungi</taxon>
        <taxon>Dikarya</taxon>
        <taxon>Ascomycota</taxon>
        <taxon>Pezizomycotina</taxon>
        <taxon>Leotiomycetes</taxon>
        <taxon>Helotiales</taxon>
        <taxon>Helotiales incertae sedis</taxon>
        <taxon>Amylocarpus</taxon>
    </lineage>
</organism>
<evidence type="ECO:0000313" key="7">
    <source>
        <dbReference type="EMBL" id="KAG9233799.1"/>
    </source>
</evidence>
<dbReference type="Gene3D" id="3.40.50.1820">
    <property type="entry name" value="alpha/beta hydrolase"/>
    <property type="match status" value="1"/>
</dbReference>
<dbReference type="SUPFAM" id="SSF53474">
    <property type="entry name" value="alpha/beta-Hydrolases"/>
    <property type="match status" value="1"/>
</dbReference>
<feature type="non-terminal residue" evidence="7">
    <location>
        <position position="1559"/>
    </location>
</feature>
<name>A0A9P7YHK3_9HELO</name>
<evidence type="ECO:0000259" key="5">
    <source>
        <dbReference type="Pfam" id="PF22939"/>
    </source>
</evidence>
<evidence type="ECO:0000313" key="8">
    <source>
        <dbReference type="Proteomes" id="UP000824998"/>
    </source>
</evidence>
<dbReference type="Pfam" id="PF22939">
    <property type="entry name" value="WHD_GPIID"/>
    <property type="match status" value="1"/>
</dbReference>